<dbReference type="AlphaFoldDB" id="A0A6J4N0Z7"/>
<accession>A0A6J4N0Z7</accession>
<dbReference type="EMBL" id="CADCUK010000109">
    <property type="protein sequence ID" value="CAA9374579.1"/>
    <property type="molecule type" value="Genomic_DNA"/>
</dbReference>
<reference evidence="1" key="1">
    <citation type="submission" date="2020-02" db="EMBL/GenBank/DDBJ databases">
        <authorList>
            <person name="Meier V. D."/>
        </authorList>
    </citation>
    <scope>NUCLEOTIDE SEQUENCE</scope>
    <source>
        <strain evidence="1">AVDCRST_MAG47</strain>
    </source>
</reference>
<dbReference type="InterPro" id="IPR023869">
    <property type="entry name" value="tRNA_Adeno_NH3ase_assoc_put"/>
</dbReference>
<evidence type="ECO:0008006" key="2">
    <source>
        <dbReference type="Google" id="ProtNLM"/>
    </source>
</evidence>
<sequence>MPKDSEIAEGDIEGVDFALVAYREENVWHLEEIDEELLHDLDSFATQLRRYPGDFGSLGLASVDEDFFVLVRVAGDRTQVLLSDVTAATEWPIARSVVETLEIPMPDDVDEQLPAGDLGIVADLGLPAIDMGAMLDDYELYPDEVLGDIAHKLGFGVLYDELLGVTTP</sequence>
<name>A0A6J4N0Z7_9ACTN</name>
<evidence type="ECO:0000313" key="1">
    <source>
        <dbReference type="EMBL" id="CAA9374579.1"/>
    </source>
</evidence>
<protein>
    <recommendedName>
        <fullName evidence="2">tRNA adenosine deaminase-associated protein</fullName>
    </recommendedName>
</protein>
<proteinExistence type="predicted"/>
<dbReference type="NCBIfam" id="TIGR03941">
    <property type="entry name" value="tRNA_deam_assoc"/>
    <property type="match status" value="1"/>
</dbReference>
<gene>
    <name evidence="1" type="ORF">AVDCRST_MAG47-1527</name>
</gene>
<organism evidence="1">
    <name type="scientific">uncultured Nocardioidaceae bacterium</name>
    <dbReference type="NCBI Taxonomy" id="253824"/>
    <lineage>
        <taxon>Bacteria</taxon>
        <taxon>Bacillati</taxon>
        <taxon>Actinomycetota</taxon>
        <taxon>Actinomycetes</taxon>
        <taxon>Propionibacteriales</taxon>
        <taxon>Nocardioidaceae</taxon>
        <taxon>environmental samples</taxon>
    </lineage>
</organism>